<feature type="non-terminal residue" evidence="13">
    <location>
        <position position="1"/>
    </location>
</feature>
<keyword evidence="10" id="KW-0472">Membrane</keyword>
<keyword evidence="8" id="KW-1133">Transmembrane helix</keyword>
<organism evidence="13 14">
    <name type="scientific">Thamnocephalis sphaerospora</name>
    <dbReference type="NCBI Taxonomy" id="78915"/>
    <lineage>
        <taxon>Eukaryota</taxon>
        <taxon>Fungi</taxon>
        <taxon>Fungi incertae sedis</taxon>
        <taxon>Zoopagomycota</taxon>
        <taxon>Zoopagomycotina</taxon>
        <taxon>Zoopagomycetes</taxon>
        <taxon>Zoopagales</taxon>
        <taxon>Sigmoideomycetaceae</taxon>
        <taxon>Thamnocephalis</taxon>
    </lineage>
</organism>
<dbReference type="OrthoDB" id="443318at2759"/>
<name>A0A4P9XTM9_9FUNG</name>
<dbReference type="PANTHER" id="PTHR11802">
    <property type="entry name" value="SERINE PROTEASE FAMILY S10 SERINE CARBOXYPEPTIDASE"/>
    <property type="match status" value="1"/>
</dbReference>
<evidence type="ECO:0000256" key="11">
    <source>
        <dbReference type="ARBA" id="ARBA00023180"/>
    </source>
</evidence>
<evidence type="ECO:0000256" key="7">
    <source>
        <dbReference type="ARBA" id="ARBA00022729"/>
    </source>
</evidence>
<sequence length="465" mass="53327">LSLRGRHIALNDKHESEMFFWLMTRRHFQPKDRLVIWFNGGKGISHMDGVFMETGPYRPRADGMLDINRFSWHDNAHVLFVDQPIGTGFSYTKDKYFHTTLPGVARDMRTFLREFFKVFPEYAESEIYMAGESYAGVYIPYIAKELLDGNKRPNTDLKVNLAGLALGNPWLDPYSHYTTYLDFAQKYNLIEGQYLDRARNVVQQCLQEFARNSKRIKLDVCENIFNQILEFSYKTETNGTKSCMNIYDKRLRDPYPECGMAWPPILPHMYAYLARTDVVEAIHAQGKKKVWVECDPDVMKYLSDNDSPSSHLLLPDLLKQIRVLLFSGDQDVLCNHLGTELAIERLTWNGATGFQDAPRKLWSIDDKPAGLWQESRNLTYARIFNGSHMVAVDKTRETYDMINRFMGMTSNGLASVVHGKVRVVMLMRHTAALCSQAHMLQSKAHINANGDVVLSDGRKPASGIL</sequence>
<dbReference type="EC" id="3.4.16.-" evidence="12"/>
<keyword evidence="11" id="KW-0325">Glycoprotein</keyword>
<evidence type="ECO:0000256" key="2">
    <source>
        <dbReference type="ARBA" id="ARBA00004393"/>
    </source>
</evidence>
<keyword evidence="7" id="KW-0732">Signal</keyword>
<evidence type="ECO:0000313" key="13">
    <source>
        <dbReference type="EMBL" id="RKP09523.1"/>
    </source>
</evidence>
<dbReference type="AlphaFoldDB" id="A0A4P9XTM9"/>
<dbReference type="GO" id="GO:0004185">
    <property type="term" value="F:serine-type carboxypeptidase activity"/>
    <property type="evidence" value="ECO:0007669"/>
    <property type="project" value="UniProtKB-UniRule"/>
</dbReference>
<evidence type="ECO:0000256" key="5">
    <source>
        <dbReference type="ARBA" id="ARBA00022692"/>
    </source>
</evidence>
<evidence type="ECO:0000256" key="6">
    <source>
        <dbReference type="ARBA" id="ARBA00022703"/>
    </source>
</evidence>
<dbReference type="InterPro" id="IPR029058">
    <property type="entry name" value="AB_hydrolase_fold"/>
</dbReference>
<dbReference type="Proteomes" id="UP000271241">
    <property type="component" value="Unassembled WGS sequence"/>
</dbReference>
<protein>
    <recommendedName>
        <fullName evidence="12">Carboxypeptidase</fullName>
        <ecNumber evidence="12">3.4.16.-</ecNumber>
    </recommendedName>
</protein>
<keyword evidence="5" id="KW-0812">Transmembrane</keyword>
<evidence type="ECO:0000256" key="10">
    <source>
        <dbReference type="ARBA" id="ARBA00023136"/>
    </source>
</evidence>
<dbReference type="PRINTS" id="PR00724">
    <property type="entry name" value="CRBOXYPTASEC"/>
</dbReference>
<dbReference type="PANTHER" id="PTHR11802:SF190">
    <property type="entry name" value="PHEROMONE-PROCESSING CARBOXYPEPTIDASE KEX1"/>
    <property type="match status" value="1"/>
</dbReference>
<keyword evidence="12 13" id="KW-0378">Hydrolase</keyword>
<dbReference type="InterPro" id="IPR018202">
    <property type="entry name" value="Ser_caboxypep_ser_AS"/>
</dbReference>
<keyword evidence="12" id="KW-0645">Protease</keyword>
<dbReference type="InterPro" id="IPR001563">
    <property type="entry name" value="Peptidase_S10"/>
</dbReference>
<comment type="catalytic activity">
    <reaction evidence="1">
        <text>Preferential release of a C-terminal arginine or lysine residue.</text>
        <dbReference type="EC" id="3.4.16.6"/>
    </reaction>
</comment>
<dbReference type="GO" id="GO:0006508">
    <property type="term" value="P:proteolysis"/>
    <property type="evidence" value="ECO:0007669"/>
    <property type="project" value="UniProtKB-KW"/>
</dbReference>
<accession>A0A4P9XTM9</accession>
<keyword evidence="4 12" id="KW-0121">Carboxypeptidase</keyword>
<evidence type="ECO:0000256" key="3">
    <source>
        <dbReference type="ARBA" id="ARBA00009431"/>
    </source>
</evidence>
<evidence type="ECO:0000256" key="12">
    <source>
        <dbReference type="RuleBase" id="RU361156"/>
    </source>
</evidence>
<dbReference type="Gene3D" id="3.40.50.1820">
    <property type="entry name" value="alpha/beta hydrolase"/>
    <property type="match status" value="1"/>
</dbReference>
<dbReference type="GO" id="GO:0005802">
    <property type="term" value="C:trans-Golgi network"/>
    <property type="evidence" value="ECO:0007669"/>
    <property type="project" value="TreeGrafter"/>
</dbReference>
<keyword evidence="6" id="KW-0053">Apoptosis</keyword>
<comment type="subcellular location">
    <subcellularLocation>
        <location evidence="2">Golgi apparatus</location>
        <location evidence="2">trans-Golgi network membrane</location>
        <topology evidence="2">Single-pass type I membrane protein</topology>
    </subcellularLocation>
</comment>
<gene>
    <name evidence="13" type="ORF">THASP1DRAFT_14127</name>
</gene>
<dbReference type="PROSITE" id="PS00131">
    <property type="entry name" value="CARBOXYPEPT_SER_SER"/>
    <property type="match status" value="1"/>
</dbReference>
<dbReference type="Pfam" id="PF00450">
    <property type="entry name" value="Peptidase_S10"/>
    <property type="match status" value="1"/>
</dbReference>
<dbReference type="GO" id="GO:0006915">
    <property type="term" value="P:apoptotic process"/>
    <property type="evidence" value="ECO:0007669"/>
    <property type="project" value="UniProtKB-KW"/>
</dbReference>
<comment type="similarity">
    <text evidence="3 12">Belongs to the peptidase S10 family.</text>
</comment>
<evidence type="ECO:0000313" key="14">
    <source>
        <dbReference type="Proteomes" id="UP000271241"/>
    </source>
</evidence>
<proteinExistence type="inferred from homology"/>
<evidence type="ECO:0000256" key="9">
    <source>
        <dbReference type="ARBA" id="ARBA00023034"/>
    </source>
</evidence>
<dbReference type="STRING" id="78915.A0A4P9XTM9"/>
<keyword evidence="9" id="KW-0333">Golgi apparatus</keyword>
<dbReference type="EMBL" id="KZ992507">
    <property type="protein sequence ID" value="RKP09523.1"/>
    <property type="molecule type" value="Genomic_DNA"/>
</dbReference>
<evidence type="ECO:0000256" key="8">
    <source>
        <dbReference type="ARBA" id="ARBA00022989"/>
    </source>
</evidence>
<evidence type="ECO:0000256" key="1">
    <source>
        <dbReference type="ARBA" id="ARBA00001003"/>
    </source>
</evidence>
<reference evidence="14" key="1">
    <citation type="journal article" date="2018" name="Nat. Microbiol.">
        <title>Leveraging single-cell genomics to expand the fungal tree of life.</title>
        <authorList>
            <person name="Ahrendt S.R."/>
            <person name="Quandt C.A."/>
            <person name="Ciobanu D."/>
            <person name="Clum A."/>
            <person name="Salamov A."/>
            <person name="Andreopoulos B."/>
            <person name="Cheng J.F."/>
            <person name="Woyke T."/>
            <person name="Pelin A."/>
            <person name="Henrissat B."/>
            <person name="Reynolds N.K."/>
            <person name="Benny G.L."/>
            <person name="Smith M.E."/>
            <person name="James T.Y."/>
            <person name="Grigoriev I.V."/>
        </authorList>
    </citation>
    <scope>NUCLEOTIDE SEQUENCE [LARGE SCALE GENOMIC DNA]</scope>
    <source>
        <strain evidence="14">RSA 1356</strain>
    </source>
</reference>
<keyword evidence="14" id="KW-1185">Reference proteome</keyword>
<evidence type="ECO:0000256" key="4">
    <source>
        <dbReference type="ARBA" id="ARBA00022645"/>
    </source>
</evidence>
<dbReference type="SUPFAM" id="SSF53474">
    <property type="entry name" value="alpha/beta-Hydrolases"/>
    <property type="match status" value="1"/>
</dbReference>